<dbReference type="OMA" id="SERTEDW"/>
<feature type="coiled-coil region" evidence="1">
    <location>
        <begin position="462"/>
        <end position="496"/>
    </location>
</feature>
<protein>
    <recommendedName>
        <fullName evidence="3">Heterokaryon incompatibility domain-containing protein</fullName>
    </recommendedName>
</protein>
<name>A0A100IDY8_ASPNG</name>
<feature type="coiled-coil region" evidence="1">
    <location>
        <begin position="392"/>
        <end position="433"/>
    </location>
</feature>
<feature type="domain" description="Heterokaryon incompatibility" evidence="3">
    <location>
        <begin position="653"/>
        <end position="801"/>
    </location>
</feature>
<evidence type="ECO:0000259" key="3">
    <source>
        <dbReference type="Pfam" id="PF06985"/>
    </source>
</evidence>
<keyword evidence="1" id="KW-0175">Coiled coil</keyword>
<feature type="compositionally biased region" description="Basic and acidic residues" evidence="2">
    <location>
        <begin position="944"/>
        <end position="964"/>
    </location>
</feature>
<dbReference type="PANTHER" id="PTHR24148:SF64">
    <property type="entry name" value="HETEROKARYON INCOMPATIBILITY DOMAIN-CONTAINING PROTEIN"/>
    <property type="match status" value="1"/>
</dbReference>
<feature type="region of interest" description="Disordered" evidence="2">
    <location>
        <begin position="1263"/>
        <end position="1339"/>
    </location>
</feature>
<dbReference type="Proteomes" id="UP000068243">
    <property type="component" value="Unassembled WGS sequence"/>
</dbReference>
<dbReference type="PANTHER" id="PTHR24148">
    <property type="entry name" value="ANKYRIN REPEAT DOMAIN-CONTAINING PROTEIN 39 HOMOLOG-RELATED"/>
    <property type="match status" value="1"/>
</dbReference>
<feature type="compositionally biased region" description="Basic and acidic residues" evidence="2">
    <location>
        <begin position="923"/>
        <end position="937"/>
    </location>
</feature>
<accession>A0A100IDY8</accession>
<dbReference type="InterPro" id="IPR010730">
    <property type="entry name" value="HET"/>
</dbReference>
<gene>
    <name evidence="4" type="ORF">ABL_03164</name>
</gene>
<feature type="compositionally biased region" description="Acidic residues" evidence="2">
    <location>
        <begin position="354"/>
        <end position="375"/>
    </location>
</feature>
<dbReference type="EMBL" id="BCMY01000004">
    <property type="protein sequence ID" value="GAQ39495.1"/>
    <property type="molecule type" value="Genomic_DNA"/>
</dbReference>
<dbReference type="Pfam" id="PF26639">
    <property type="entry name" value="Het-6_barrel"/>
    <property type="match status" value="1"/>
</dbReference>
<feature type="region of interest" description="Disordered" evidence="2">
    <location>
        <begin position="325"/>
        <end position="389"/>
    </location>
</feature>
<dbReference type="VEuPathDB" id="FungiDB:M747DRAFT_274420"/>
<feature type="region of interest" description="Disordered" evidence="2">
    <location>
        <begin position="923"/>
        <end position="965"/>
    </location>
</feature>
<evidence type="ECO:0000313" key="5">
    <source>
        <dbReference type="Proteomes" id="UP000068243"/>
    </source>
</evidence>
<reference evidence="5" key="1">
    <citation type="journal article" date="2016" name="Genome Announc.">
        <title>Draft genome sequence of Aspergillus niger strain An76.</title>
        <authorList>
            <person name="Gong W."/>
            <person name="Cheng Z."/>
            <person name="Zhang H."/>
            <person name="Liu L."/>
            <person name="Gao P."/>
            <person name="Wang L."/>
        </authorList>
    </citation>
    <scope>NUCLEOTIDE SEQUENCE [LARGE SCALE GENOMIC DNA]</scope>
    <source>
        <strain evidence="5">An76</strain>
    </source>
</reference>
<feature type="compositionally biased region" description="Basic and acidic residues" evidence="2">
    <location>
        <begin position="331"/>
        <end position="353"/>
    </location>
</feature>
<organism evidence="4 5">
    <name type="scientific">Aspergillus niger</name>
    <dbReference type="NCBI Taxonomy" id="5061"/>
    <lineage>
        <taxon>Eukaryota</taxon>
        <taxon>Fungi</taxon>
        <taxon>Dikarya</taxon>
        <taxon>Ascomycota</taxon>
        <taxon>Pezizomycotina</taxon>
        <taxon>Eurotiomycetes</taxon>
        <taxon>Eurotiomycetidae</taxon>
        <taxon>Eurotiales</taxon>
        <taxon>Aspergillaceae</taxon>
        <taxon>Aspergillus</taxon>
        <taxon>Aspergillus subgen. Circumdati</taxon>
    </lineage>
</organism>
<dbReference type="InterPro" id="IPR052895">
    <property type="entry name" value="HetReg/Transcr_Mod"/>
</dbReference>
<feature type="compositionally biased region" description="Basic and acidic residues" evidence="2">
    <location>
        <begin position="1272"/>
        <end position="1282"/>
    </location>
</feature>
<dbReference type="VEuPathDB" id="FungiDB:ATCC64974_46290"/>
<feature type="compositionally biased region" description="Polar residues" evidence="2">
    <location>
        <begin position="1315"/>
        <end position="1324"/>
    </location>
</feature>
<evidence type="ECO:0000256" key="2">
    <source>
        <dbReference type="SAM" id="MobiDB-lite"/>
    </source>
</evidence>
<feature type="region of interest" description="Disordered" evidence="2">
    <location>
        <begin position="256"/>
        <end position="283"/>
    </location>
</feature>
<dbReference type="VEuPathDB" id="FungiDB:An07g04335"/>
<proteinExistence type="predicted"/>
<comment type="caution">
    <text evidence="4">The sequence shown here is derived from an EMBL/GenBank/DDBJ whole genome shotgun (WGS) entry which is preliminary data.</text>
</comment>
<sequence>MSLHKYLRRRREWLFDITEEHDSGDESEGSLDTTISDIPRGHEIHKLIKGSDLCIKLAADLIADNQISIYDKGLSDSASSPVILSDGILPKEPKIRDLAPGRLAFRKPGDTFCREQHLWRGIIESKKHRATFEELRWAIRLGGWKNGNPQENLTQLIETRLAGIENIKAKLYEISNVEDQLSQRSQDFALRIRKTESSKSELPHPRVVQQSLSMKKYEAELASEKYQEGISNLASLKENETLLVRYIERVGDGIEHTSDQAEQATDDEENANEGAEGHSGEANVMVDEPTEAEMEVQHDLVAEGMDPNTIDNIHGQEQAMAYTNKTSSCEEGGREDGKEEVKEEVKEEGKEEGKEEVEEGEGDDDDDDDDDEQEDGSQQHLDQQGKTAAAHIKWAKELLEETKKKLDKQELKNAELEKRQDEAWNEYQQVQTESAGTKVKGEKLDGILKTLRDEFGKVEEQLRLLKDFEKEQKKDLQKLEDETAVAEGKQKALQLAVTRIAQEVQAEVVNQFPEPETSASTHSTKLSGTEFDLREQFINHLSKTKLAKHIDNEQEKALATLRAEIKQNPELKLANKDIDELLKVHCALFVAQPLKRLKNAKETIYRDLNDREFRLLTLCSAPNKYHPLIARLQKNMFQKEASNIDSLNEKRDYAALSYSWGDGSADHHIYLLPEGTDRIEDSFSLSIRENLFCALHRLRRKDVNVTLWVDALCIDQENTAEKTSQLGCMPDIYSQARMVCIWLGESDNERRSDKAMDFIPQLVDMATLDANTDAKDHAHQWAALSELTRDPWFARRWIVQEISLASKAVVYCGEKMVHWDVLVDAIALLVANEERVRALFDPTKWRYGRNTLGEIQFSSANVLLEVISSLFPTTEDRSKHKPLKSLEYLVTTLQTFDASDPRDLIYALVHISRDHAEERITMGHQPTEKQRSPEEVHQPSGKEQGPEEEVHQLTEKQQSPEDLQRIPPKLHIDYGTPIPTVFKQFTQYCVETSGSLDIICRPWAKQPKSQERSLLKTNNILPSWVPLLENAEFGGPGQSHKGRKNGRSFVGTVGQQIYDASNGMQAKGVKFDENPMCMKVSGLLLGTVEEVSPRCSGGVVFRESLRLGGWEGIDNGPKVVPARIWRTLIADRTSNGLSPPPWYQRACLRSLEIADMFSGGDLNTGQLSDEVVFVRDYLRRVREVTWNRCFFRAASHEDAHISDVHRATGDVKTNAELQASNDGDDVPEIMVENADQTEHKETIDAELNIIDAEKLVQNGDAVEQAEEVEPVEDSKNAEKHVQGQETSQARQEEPVDTSKGVDDPNVLVPHEPNKVTLSEQQGRNHTSEQDGKSDSERTEDWFGICPRNTSIKDKVCILFGCSVPVILHPLGKDTYELVGEAYVHGAMSGEVVRSMEKEALERSTRMFDIR</sequence>
<dbReference type="OrthoDB" id="4487271at2759"/>
<evidence type="ECO:0000313" key="4">
    <source>
        <dbReference type="EMBL" id="GAQ39495.1"/>
    </source>
</evidence>
<feature type="compositionally biased region" description="Basic and acidic residues" evidence="2">
    <location>
        <begin position="1325"/>
        <end position="1339"/>
    </location>
</feature>
<dbReference type="VEuPathDB" id="FungiDB:ASPNIDRAFT2_1120660"/>
<evidence type="ECO:0000256" key="1">
    <source>
        <dbReference type="SAM" id="Coils"/>
    </source>
</evidence>
<dbReference type="Pfam" id="PF06985">
    <property type="entry name" value="HET"/>
    <property type="match status" value="1"/>
</dbReference>